<evidence type="ECO:0000256" key="2">
    <source>
        <dbReference type="SAM" id="Phobius"/>
    </source>
</evidence>
<proteinExistence type="predicted"/>
<evidence type="ECO:0000256" key="1">
    <source>
        <dbReference type="SAM" id="MobiDB-lite"/>
    </source>
</evidence>
<dbReference type="AlphaFoldDB" id="A0A919MV97"/>
<dbReference type="RefSeq" id="WP_203782836.1">
    <property type="nucleotide sequence ID" value="NZ_BOMV01000048.1"/>
</dbReference>
<dbReference type="EMBL" id="BOMV01000048">
    <property type="protein sequence ID" value="GIE96593.1"/>
    <property type="molecule type" value="Genomic_DNA"/>
</dbReference>
<keyword evidence="2" id="KW-0472">Membrane</keyword>
<evidence type="ECO:0000313" key="3">
    <source>
        <dbReference type="EMBL" id="GIE96593.1"/>
    </source>
</evidence>
<dbReference type="Proteomes" id="UP000636960">
    <property type="component" value="Unassembled WGS sequence"/>
</dbReference>
<name>A0A919MV97_9ACTN</name>
<feature type="transmembrane region" description="Helical" evidence="2">
    <location>
        <begin position="47"/>
        <end position="66"/>
    </location>
</feature>
<gene>
    <name evidence="3" type="ORF">Ari01nite_40580</name>
</gene>
<organism evidence="3 4">
    <name type="scientific">Paractinoplanes rishiriensis</name>
    <dbReference type="NCBI Taxonomy" id="1050105"/>
    <lineage>
        <taxon>Bacteria</taxon>
        <taxon>Bacillati</taxon>
        <taxon>Actinomycetota</taxon>
        <taxon>Actinomycetes</taxon>
        <taxon>Micromonosporales</taxon>
        <taxon>Micromonosporaceae</taxon>
        <taxon>Paractinoplanes</taxon>
    </lineage>
</organism>
<accession>A0A919MV97</accession>
<keyword evidence="2" id="KW-1133">Transmembrane helix</keyword>
<keyword evidence="2" id="KW-0812">Transmembrane</keyword>
<evidence type="ECO:0000313" key="4">
    <source>
        <dbReference type="Proteomes" id="UP000636960"/>
    </source>
</evidence>
<keyword evidence="4" id="KW-1185">Reference proteome</keyword>
<reference evidence="3" key="1">
    <citation type="submission" date="2021-01" db="EMBL/GenBank/DDBJ databases">
        <title>Whole genome shotgun sequence of Actinoplanes rishiriensis NBRC 108556.</title>
        <authorList>
            <person name="Komaki H."/>
            <person name="Tamura T."/>
        </authorList>
    </citation>
    <scope>NUCLEOTIDE SEQUENCE</scope>
    <source>
        <strain evidence="3">NBRC 108556</strain>
    </source>
</reference>
<comment type="caution">
    <text evidence="3">The sequence shown here is derived from an EMBL/GenBank/DDBJ whole genome shotgun (WGS) entry which is preliminary data.</text>
</comment>
<feature type="region of interest" description="Disordered" evidence="1">
    <location>
        <begin position="65"/>
        <end position="87"/>
    </location>
</feature>
<sequence length="87" mass="8538">MGTVSKQDDPSQGNDHKRQVVTLVITLGFVVLVVVAGTAFGLSGTDIGAILAGTGALLAALIGTGIHQGRGGGNGAPRGATDGRGDR</sequence>
<protein>
    <submittedName>
        <fullName evidence="3">Uncharacterized protein</fullName>
    </submittedName>
</protein>
<feature type="transmembrane region" description="Helical" evidence="2">
    <location>
        <begin position="20"/>
        <end position="41"/>
    </location>
</feature>
<feature type="compositionally biased region" description="Gly residues" evidence="1">
    <location>
        <begin position="66"/>
        <end position="76"/>
    </location>
</feature>